<protein>
    <submittedName>
        <fullName evidence="1">Uncharacterized protein</fullName>
    </submittedName>
</protein>
<sequence>MAVFLSKTIQQDENTISLTYLFKVPWEVGRRGGPRRLSMEELYNQGYPQALRPATSTTSFDSRIIDPNCMLS</sequence>
<reference evidence="2" key="1">
    <citation type="journal article" date="2015" name="Nat. Genet.">
        <title>The genome and transcriptome of the zoonotic hookworm Ancylostoma ceylanicum identify infection-specific gene families.</title>
        <authorList>
            <person name="Schwarz E.M."/>
            <person name="Hu Y."/>
            <person name="Antoshechkin I."/>
            <person name="Miller M.M."/>
            <person name="Sternberg P.W."/>
            <person name="Aroian R.V."/>
        </authorList>
    </citation>
    <scope>NUCLEOTIDE SEQUENCE</scope>
    <source>
        <strain evidence="2">HY135</strain>
    </source>
</reference>
<keyword evidence="2" id="KW-1185">Reference proteome</keyword>
<evidence type="ECO:0000313" key="1">
    <source>
        <dbReference type="EMBL" id="EYC22653.1"/>
    </source>
</evidence>
<name>A0A016V7F3_9BILA</name>
<dbReference type="AlphaFoldDB" id="A0A016V7F3"/>
<gene>
    <name evidence="1" type="primary">Acey_s0017.g3475</name>
    <name evidence="1" type="ORF">Y032_0017g3475</name>
</gene>
<dbReference type="Proteomes" id="UP000024635">
    <property type="component" value="Unassembled WGS sequence"/>
</dbReference>
<accession>A0A016V7F3</accession>
<organism evidence="1 2">
    <name type="scientific">Ancylostoma ceylanicum</name>
    <dbReference type="NCBI Taxonomy" id="53326"/>
    <lineage>
        <taxon>Eukaryota</taxon>
        <taxon>Metazoa</taxon>
        <taxon>Ecdysozoa</taxon>
        <taxon>Nematoda</taxon>
        <taxon>Chromadorea</taxon>
        <taxon>Rhabditida</taxon>
        <taxon>Rhabditina</taxon>
        <taxon>Rhabditomorpha</taxon>
        <taxon>Strongyloidea</taxon>
        <taxon>Ancylostomatidae</taxon>
        <taxon>Ancylostomatinae</taxon>
        <taxon>Ancylostoma</taxon>
    </lineage>
</organism>
<proteinExistence type="predicted"/>
<evidence type="ECO:0000313" key="2">
    <source>
        <dbReference type="Proteomes" id="UP000024635"/>
    </source>
</evidence>
<comment type="caution">
    <text evidence="1">The sequence shown here is derived from an EMBL/GenBank/DDBJ whole genome shotgun (WGS) entry which is preliminary data.</text>
</comment>
<dbReference type="EMBL" id="JARK01001353">
    <property type="protein sequence ID" value="EYC22653.1"/>
    <property type="molecule type" value="Genomic_DNA"/>
</dbReference>